<feature type="region of interest" description="Disordered" evidence="1">
    <location>
        <begin position="170"/>
        <end position="190"/>
    </location>
</feature>
<protein>
    <submittedName>
        <fullName evidence="3">Uncharacterized protein</fullName>
    </submittedName>
</protein>
<evidence type="ECO:0000256" key="2">
    <source>
        <dbReference type="SAM" id="SignalP"/>
    </source>
</evidence>
<sequence>MRPLFNTATLFLCACALVTHAWPTTSPFPASIKPPPTWSKVKAQSDPGVLRVATNMALAAPSGDTLVSFSIQPSSVSALPDIYAVAYSLETGSIIAPVGWVKTSEFGPLGITKGGMVSMRIPEATIKRLASTSRLSAVRLAIFAPEATGQELAGQKASDSVVLVLGSSSATPPGDSAVSPHNANFGAVQL</sequence>
<keyword evidence="4" id="KW-1185">Reference proteome</keyword>
<dbReference type="Proteomes" id="UP001140074">
    <property type="component" value="Unassembled WGS sequence"/>
</dbReference>
<dbReference type="PROSITE" id="PS51257">
    <property type="entry name" value="PROKAR_LIPOPROTEIN"/>
    <property type="match status" value="1"/>
</dbReference>
<reference evidence="3" key="1">
    <citation type="submission" date="2022-07" db="EMBL/GenBank/DDBJ databases">
        <title>Phylogenomic reconstructions and comparative analyses of Kickxellomycotina fungi.</title>
        <authorList>
            <person name="Reynolds N.K."/>
            <person name="Stajich J.E."/>
            <person name="Barry K."/>
            <person name="Grigoriev I.V."/>
            <person name="Crous P."/>
            <person name="Smith M.E."/>
        </authorList>
    </citation>
    <scope>NUCLEOTIDE SEQUENCE</scope>
    <source>
        <strain evidence="3">RSA 476</strain>
    </source>
</reference>
<evidence type="ECO:0000313" key="3">
    <source>
        <dbReference type="EMBL" id="KAJ2865675.1"/>
    </source>
</evidence>
<name>A0A9W8IJR4_9FUNG</name>
<evidence type="ECO:0000313" key="4">
    <source>
        <dbReference type="Proteomes" id="UP001140074"/>
    </source>
</evidence>
<feature type="chain" id="PRO_5040790570" evidence="2">
    <location>
        <begin position="22"/>
        <end position="190"/>
    </location>
</feature>
<accession>A0A9W8IJR4</accession>
<feature type="signal peptide" evidence="2">
    <location>
        <begin position="1"/>
        <end position="21"/>
    </location>
</feature>
<evidence type="ECO:0000256" key="1">
    <source>
        <dbReference type="SAM" id="MobiDB-lite"/>
    </source>
</evidence>
<keyword evidence="2" id="KW-0732">Signal</keyword>
<dbReference type="EMBL" id="JANBUY010000054">
    <property type="protein sequence ID" value="KAJ2865675.1"/>
    <property type="molecule type" value="Genomic_DNA"/>
</dbReference>
<organism evidence="3 4">
    <name type="scientific">Coemansia aciculifera</name>
    <dbReference type="NCBI Taxonomy" id="417176"/>
    <lineage>
        <taxon>Eukaryota</taxon>
        <taxon>Fungi</taxon>
        <taxon>Fungi incertae sedis</taxon>
        <taxon>Zoopagomycota</taxon>
        <taxon>Kickxellomycotina</taxon>
        <taxon>Kickxellomycetes</taxon>
        <taxon>Kickxellales</taxon>
        <taxon>Kickxellaceae</taxon>
        <taxon>Coemansia</taxon>
    </lineage>
</organism>
<proteinExistence type="predicted"/>
<gene>
    <name evidence="3" type="ORF">GGH94_002036</name>
</gene>
<dbReference type="AlphaFoldDB" id="A0A9W8IJR4"/>
<comment type="caution">
    <text evidence="3">The sequence shown here is derived from an EMBL/GenBank/DDBJ whole genome shotgun (WGS) entry which is preliminary data.</text>
</comment>